<dbReference type="Proteomes" id="UP000038010">
    <property type="component" value="Unassembled WGS sequence"/>
</dbReference>
<reference evidence="3 4" key="1">
    <citation type="submission" date="2015-06" db="EMBL/GenBank/DDBJ databases">
        <title>Draft genome of the ant-associated black yeast Phialophora attae CBS 131958.</title>
        <authorList>
            <person name="Moreno L.F."/>
            <person name="Stielow B.J."/>
            <person name="de Hoog S."/>
            <person name="Vicente V.A."/>
            <person name="Weiss V.A."/>
            <person name="de Vries M."/>
            <person name="Cruz L.M."/>
            <person name="Souza E.M."/>
        </authorList>
    </citation>
    <scope>NUCLEOTIDE SEQUENCE [LARGE SCALE GENOMIC DNA]</scope>
    <source>
        <strain evidence="3 4">CBS 131958</strain>
    </source>
</reference>
<name>A0A0N1HA61_9EURO</name>
<dbReference type="Pfam" id="PF09793">
    <property type="entry name" value="AD"/>
    <property type="match status" value="1"/>
</dbReference>
<evidence type="ECO:0000259" key="2">
    <source>
        <dbReference type="PROSITE" id="PS52001"/>
    </source>
</evidence>
<dbReference type="EMBL" id="LFJN01000015">
    <property type="protein sequence ID" value="KPI39375.1"/>
    <property type="molecule type" value="Genomic_DNA"/>
</dbReference>
<dbReference type="AlphaFoldDB" id="A0A0N1HA61"/>
<proteinExistence type="predicted"/>
<dbReference type="GeneID" id="28737295"/>
<sequence length="264" mass="27123">MASKTGAAKVPVALPKSNDSASSPAATSASGSLIGQDSALYNAIGARVTVTTSAIPRIEGTIYTADPMTSLLILETSSSPNTAITPQSLTAPPGNYRLIPISQITSFTILSSGPANTSSSQIPTPAPQIDTAAATARLNTAIANAQAALSRQGPRGTSRRDQALFDALARTHPARWEGNSMVISDSFLIEKPYSSATTTTYTGGAGGQQGGHANGNTFKGDLTRFRNIVDMELKKAEFRLQQADLDARVVSGGGGAGEGERKGG</sequence>
<dbReference type="InterPro" id="IPR019181">
    <property type="entry name" value="LSM12_ABD"/>
</dbReference>
<dbReference type="RefSeq" id="XP_017999338.1">
    <property type="nucleotide sequence ID" value="XM_018145415.1"/>
</dbReference>
<keyword evidence="4" id="KW-1185">Reference proteome</keyword>
<gene>
    <name evidence="3" type="ORF">AB675_5220</name>
</gene>
<dbReference type="SMART" id="SM00995">
    <property type="entry name" value="AD"/>
    <property type="match status" value="1"/>
</dbReference>
<accession>A0A0N1HA61</accession>
<dbReference type="InterPro" id="IPR039683">
    <property type="entry name" value="Lsm12-like"/>
</dbReference>
<feature type="compositionally biased region" description="Low complexity" evidence="1">
    <location>
        <begin position="17"/>
        <end position="31"/>
    </location>
</feature>
<evidence type="ECO:0000313" key="4">
    <source>
        <dbReference type="Proteomes" id="UP000038010"/>
    </source>
</evidence>
<dbReference type="VEuPathDB" id="FungiDB:AB675_5220"/>
<dbReference type="STRING" id="1664694.A0A0N1HA61"/>
<evidence type="ECO:0000313" key="3">
    <source>
        <dbReference type="EMBL" id="KPI39375.1"/>
    </source>
</evidence>
<dbReference type="PANTHER" id="PTHR13542">
    <property type="entry name" value="LSM12 HOMOLOG"/>
    <property type="match status" value="1"/>
</dbReference>
<feature type="region of interest" description="Disordered" evidence="1">
    <location>
        <begin position="1"/>
        <end position="31"/>
    </location>
</feature>
<evidence type="ECO:0000256" key="1">
    <source>
        <dbReference type="SAM" id="MobiDB-lite"/>
    </source>
</evidence>
<dbReference type="OrthoDB" id="1057137at2759"/>
<feature type="domain" description="AD" evidence="2">
    <location>
        <begin position="127"/>
        <end position="237"/>
    </location>
</feature>
<organism evidence="3 4">
    <name type="scientific">Cyphellophora attinorum</name>
    <dbReference type="NCBI Taxonomy" id="1664694"/>
    <lineage>
        <taxon>Eukaryota</taxon>
        <taxon>Fungi</taxon>
        <taxon>Dikarya</taxon>
        <taxon>Ascomycota</taxon>
        <taxon>Pezizomycotina</taxon>
        <taxon>Eurotiomycetes</taxon>
        <taxon>Chaetothyriomycetidae</taxon>
        <taxon>Chaetothyriales</taxon>
        <taxon>Cyphellophoraceae</taxon>
        <taxon>Cyphellophora</taxon>
    </lineage>
</organism>
<comment type="caution">
    <text evidence="3">The sequence shown here is derived from an EMBL/GenBank/DDBJ whole genome shotgun (WGS) entry which is preliminary data.</text>
</comment>
<dbReference type="InterPro" id="IPR047574">
    <property type="entry name" value="AD"/>
</dbReference>
<protein>
    <recommendedName>
        <fullName evidence="2">AD domain-containing protein</fullName>
    </recommendedName>
</protein>
<dbReference type="PROSITE" id="PS52001">
    <property type="entry name" value="AD"/>
    <property type="match status" value="1"/>
</dbReference>